<protein>
    <submittedName>
        <fullName evidence="2">Uncharacterized protein</fullName>
    </submittedName>
</protein>
<keyword evidence="3" id="KW-1185">Reference proteome</keyword>
<comment type="caution">
    <text evidence="2">The sequence shown here is derived from an EMBL/GenBank/DDBJ whole genome shotgun (WGS) entry which is preliminary data.</text>
</comment>
<dbReference type="InParanoid" id="D3B8W5"/>
<name>D3B8W5_HETP5</name>
<dbReference type="RefSeq" id="XP_020434600.1">
    <property type="nucleotide sequence ID" value="XM_020575805.1"/>
</dbReference>
<feature type="compositionally biased region" description="Low complexity" evidence="1">
    <location>
        <begin position="40"/>
        <end position="52"/>
    </location>
</feature>
<dbReference type="Proteomes" id="UP000001396">
    <property type="component" value="Unassembled WGS sequence"/>
</dbReference>
<dbReference type="EMBL" id="ADBJ01000020">
    <property type="protein sequence ID" value="EFA82483.1"/>
    <property type="molecule type" value="Genomic_DNA"/>
</dbReference>
<feature type="region of interest" description="Disordered" evidence="1">
    <location>
        <begin position="84"/>
        <end position="112"/>
    </location>
</feature>
<evidence type="ECO:0000313" key="3">
    <source>
        <dbReference type="Proteomes" id="UP000001396"/>
    </source>
</evidence>
<evidence type="ECO:0000313" key="2">
    <source>
        <dbReference type="EMBL" id="EFA82483.1"/>
    </source>
</evidence>
<proteinExistence type="predicted"/>
<dbReference type="GeneID" id="31360395"/>
<evidence type="ECO:0000256" key="1">
    <source>
        <dbReference type="SAM" id="MobiDB-lite"/>
    </source>
</evidence>
<gene>
    <name evidence="2" type="ORF">PPL_04908</name>
</gene>
<feature type="region of interest" description="Disordered" evidence="1">
    <location>
        <begin position="32"/>
        <end position="61"/>
    </location>
</feature>
<dbReference type="AlphaFoldDB" id="D3B8W5"/>
<accession>D3B8W5</accession>
<reference evidence="2 3" key="1">
    <citation type="journal article" date="2011" name="Genome Res.">
        <title>Phylogeny-wide analysis of social amoeba genomes highlights ancient origins for complex intercellular communication.</title>
        <authorList>
            <person name="Heidel A.J."/>
            <person name="Lawal H.M."/>
            <person name="Felder M."/>
            <person name="Schilde C."/>
            <person name="Helps N.R."/>
            <person name="Tunggal B."/>
            <person name="Rivero F."/>
            <person name="John U."/>
            <person name="Schleicher M."/>
            <person name="Eichinger L."/>
            <person name="Platzer M."/>
            <person name="Noegel A.A."/>
            <person name="Schaap P."/>
            <person name="Gloeckner G."/>
        </authorList>
    </citation>
    <scope>NUCLEOTIDE SEQUENCE [LARGE SCALE GENOMIC DNA]</scope>
    <source>
        <strain evidence="3">ATCC 26659 / Pp 5 / PN500</strain>
    </source>
</reference>
<sequence>MSEIEVERDLSSPQYYNYLMILLRKRMESKDIRYRKRRTPSNVPSSNNYNSSRASPPLQTPIQDPYEYCALSFKIEKVDNKALKSSSFRTIKPQPPSPTNNIRSTSSSPIYHQQLQNNKFQKYKREEYNNPYYYNSDESDEIEVIF</sequence>
<feature type="compositionally biased region" description="Polar residues" evidence="1">
    <location>
        <begin position="99"/>
        <end position="112"/>
    </location>
</feature>
<organism evidence="2 3">
    <name type="scientific">Heterostelium pallidum (strain ATCC 26659 / Pp 5 / PN500)</name>
    <name type="common">Cellular slime mold</name>
    <name type="synonym">Polysphondylium pallidum</name>
    <dbReference type="NCBI Taxonomy" id="670386"/>
    <lineage>
        <taxon>Eukaryota</taxon>
        <taxon>Amoebozoa</taxon>
        <taxon>Evosea</taxon>
        <taxon>Eumycetozoa</taxon>
        <taxon>Dictyostelia</taxon>
        <taxon>Acytosteliales</taxon>
        <taxon>Acytosteliaceae</taxon>
        <taxon>Heterostelium</taxon>
    </lineage>
</organism>